<dbReference type="InterPro" id="IPR009061">
    <property type="entry name" value="DNA-bd_dom_put_sf"/>
</dbReference>
<name>A0A918G8N2_9PSEU</name>
<dbReference type="NCBIfam" id="TIGR01764">
    <property type="entry name" value="excise"/>
    <property type="match status" value="1"/>
</dbReference>
<dbReference type="AlphaFoldDB" id="A0A918G8N2"/>
<dbReference type="EMBL" id="BMRB01000001">
    <property type="protein sequence ID" value="GGS21278.1"/>
    <property type="molecule type" value="Genomic_DNA"/>
</dbReference>
<dbReference type="InterPro" id="IPR010093">
    <property type="entry name" value="SinI_DNA-bd"/>
</dbReference>
<dbReference type="SUPFAM" id="SSF46955">
    <property type="entry name" value="Putative DNA-binding domain"/>
    <property type="match status" value="1"/>
</dbReference>
<dbReference type="Proteomes" id="UP000660680">
    <property type="component" value="Unassembled WGS sequence"/>
</dbReference>
<dbReference type="Pfam" id="PF12728">
    <property type="entry name" value="HTH_17"/>
    <property type="match status" value="1"/>
</dbReference>
<reference evidence="2" key="2">
    <citation type="submission" date="2020-09" db="EMBL/GenBank/DDBJ databases">
        <authorList>
            <person name="Sun Q."/>
            <person name="Ohkuma M."/>
        </authorList>
    </citation>
    <scope>NUCLEOTIDE SEQUENCE</scope>
    <source>
        <strain evidence="2">JCM 3276</strain>
    </source>
</reference>
<proteinExistence type="predicted"/>
<dbReference type="GO" id="GO:0003677">
    <property type="term" value="F:DNA binding"/>
    <property type="evidence" value="ECO:0007669"/>
    <property type="project" value="InterPro"/>
</dbReference>
<protein>
    <recommendedName>
        <fullName evidence="1">Helix-turn-helix domain-containing protein</fullName>
    </recommendedName>
</protein>
<reference evidence="2" key="1">
    <citation type="journal article" date="2014" name="Int. J. Syst. Evol. Microbiol.">
        <title>Complete genome sequence of Corynebacterium casei LMG S-19264T (=DSM 44701T), isolated from a smear-ripened cheese.</title>
        <authorList>
            <consortium name="US DOE Joint Genome Institute (JGI-PGF)"/>
            <person name="Walter F."/>
            <person name="Albersmeier A."/>
            <person name="Kalinowski J."/>
            <person name="Ruckert C."/>
        </authorList>
    </citation>
    <scope>NUCLEOTIDE SEQUENCE</scope>
    <source>
        <strain evidence="2">JCM 3276</strain>
    </source>
</reference>
<dbReference type="InterPro" id="IPR036388">
    <property type="entry name" value="WH-like_DNA-bd_sf"/>
</dbReference>
<dbReference type="Gene3D" id="1.10.10.10">
    <property type="entry name" value="Winged helix-like DNA-binding domain superfamily/Winged helix DNA-binding domain"/>
    <property type="match status" value="1"/>
</dbReference>
<evidence type="ECO:0000313" key="3">
    <source>
        <dbReference type="Proteomes" id="UP000660680"/>
    </source>
</evidence>
<dbReference type="RefSeq" id="WP_189209272.1">
    <property type="nucleotide sequence ID" value="NZ_BMRB01000001.1"/>
</dbReference>
<sequence>MRESLSKLLTIEELSEYLKVPVPTLYRWRTQGYGPVGRRMGRHLRYREDDVRAWVDGLEQAAA</sequence>
<evidence type="ECO:0000313" key="2">
    <source>
        <dbReference type="EMBL" id="GGS21278.1"/>
    </source>
</evidence>
<gene>
    <name evidence="2" type="ORF">GCM10010171_12470</name>
</gene>
<comment type="caution">
    <text evidence="2">The sequence shown here is derived from an EMBL/GenBank/DDBJ whole genome shotgun (WGS) entry which is preliminary data.</text>
</comment>
<feature type="domain" description="Helix-turn-helix" evidence="1">
    <location>
        <begin position="8"/>
        <end position="56"/>
    </location>
</feature>
<evidence type="ECO:0000259" key="1">
    <source>
        <dbReference type="Pfam" id="PF12728"/>
    </source>
</evidence>
<organism evidence="2 3">
    <name type="scientific">Actinokineospora fastidiosa</name>
    <dbReference type="NCBI Taxonomy" id="1816"/>
    <lineage>
        <taxon>Bacteria</taxon>
        <taxon>Bacillati</taxon>
        <taxon>Actinomycetota</taxon>
        <taxon>Actinomycetes</taxon>
        <taxon>Pseudonocardiales</taxon>
        <taxon>Pseudonocardiaceae</taxon>
        <taxon>Actinokineospora</taxon>
    </lineage>
</organism>
<accession>A0A918G8N2</accession>
<dbReference type="InterPro" id="IPR041657">
    <property type="entry name" value="HTH_17"/>
</dbReference>
<keyword evidence="3" id="KW-1185">Reference proteome</keyword>